<keyword evidence="1" id="KW-0472">Membrane</keyword>
<organism evidence="2 3">
    <name type="scientific">Cymbomonas tetramitiformis</name>
    <dbReference type="NCBI Taxonomy" id="36881"/>
    <lineage>
        <taxon>Eukaryota</taxon>
        <taxon>Viridiplantae</taxon>
        <taxon>Chlorophyta</taxon>
        <taxon>Pyramimonadophyceae</taxon>
        <taxon>Pyramimonadales</taxon>
        <taxon>Pyramimonadaceae</taxon>
        <taxon>Cymbomonas</taxon>
    </lineage>
</organism>
<name>A0AAE0BZC5_9CHLO</name>
<evidence type="ECO:0000313" key="2">
    <source>
        <dbReference type="EMBL" id="KAK3245552.1"/>
    </source>
</evidence>
<gene>
    <name evidence="2" type="ORF">CYMTET_44887</name>
</gene>
<evidence type="ECO:0000313" key="3">
    <source>
        <dbReference type="Proteomes" id="UP001190700"/>
    </source>
</evidence>
<dbReference type="Proteomes" id="UP001190700">
    <property type="component" value="Unassembled WGS sequence"/>
</dbReference>
<sequence length="464" mass="50089">MGKGEGRGEGKGGCNVIDGFAEFGRQVVCCACCLVTLGPILTIVGIVFLALSVEDPRDDKVSDYNAVVKNWQDQNYGLFKDAYCPGDDTATCGFRVSVKSAGYYGSILSQEELSKTTSVTSLVDDGGDLHDYSETLWFTNSVRYDLATGNTVDITLTDRDNIHEYYGVAAVKCQKKTWQESSSSKSSSSSKKRKYTYSRLEWHQLTSATFVAECTASSCAPRSTPAADAEDSCNGYKYELLSAGGTYSCDGCALGTIDCTYEEESQYTSSEITTTFSVRSSEDPYVDAGDETGCDYDFGLSATELLSVGIGCLVCGLAYTGAMMQDLSDRVVVAEAACVKARRPDGSHRSERWIPPGTSHLLVHAKIPNPSREGAEQKGAWRTAGASSEVLQWISKGARMRWIDNPPQPFDYGVSLEDATNPEPVEWAHNLTEPNMRTASPRLLPLCLGGSAEPEACSAGLLRG</sequence>
<keyword evidence="1" id="KW-0812">Transmembrane</keyword>
<comment type="caution">
    <text evidence="2">The sequence shown here is derived from an EMBL/GenBank/DDBJ whole genome shotgun (WGS) entry which is preliminary data.</text>
</comment>
<feature type="transmembrane region" description="Helical" evidence="1">
    <location>
        <begin position="27"/>
        <end position="51"/>
    </location>
</feature>
<evidence type="ECO:0000256" key="1">
    <source>
        <dbReference type="SAM" id="Phobius"/>
    </source>
</evidence>
<keyword evidence="1" id="KW-1133">Transmembrane helix</keyword>
<accession>A0AAE0BZC5</accession>
<reference evidence="2 3" key="1">
    <citation type="journal article" date="2015" name="Genome Biol. Evol.">
        <title>Comparative Genomics of a Bacterivorous Green Alga Reveals Evolutionary Causalities and Consequences of Phago-Mixotrophic Mode of Nutrition.</title>
        <authorList>
            <person name="Burns J.A."/>
            <person name="Paasch A."/>
            <person name="Narechania A."/>
            <person name="Kim E."/>
        </authorList>
    </citation>
    <scope>NUCLEOTIDE SEQUENCE [LARGE SCALE GENOMIC DNA]</scope>
    <source>
        <strain evidence="2 3">PLY_AMNH</strain>
    </source>
</reference>
<dbReference type="EMBL" id="LGRX02030543">
    <property type="protein sequence ID" value="KAK3245552.1"/>
    <property type="molecule type" value="Genomic_DNA"/>
</dbReference>
<proteinExistence type="predicted"/>
<dbReference type="AlphaFoldDB" id="A0AAE0BZC5"/>
<protein>
    <submittedName>
        <fullName evidence="2">Uncharacterized protein</fullName>
    </submittedName>
</protein>
<keyword evidence="3" id="KW-1185">Reference proteome</keyword>